<dbReference type="AlphaFoldDB" id="A0A852VDH5"/>
<dbReference type="RefSeq" id="WP_179828532.1">
    <property type="nucleotide sequence ID" value="NZ_JACCCO010000003.1"/>
</dbReference>
<sequence length="241" mass="26601">MTAGYDALARLTAERYGPRSQALVFVLTEELIRLRTVLAGDPGAMVIAARVDRLREAIQDLYRVSEFPALPSPSSRVVSESPLVIEFDRDRFEERYAAAVPVVSPRLVEVSGPLLGPLRAGVPYMFVIDDRGTLVVWNRAFRLRDLVFGRATAMAAGVRVAHPLLVPQRLMAQAAGEIVFVGEPRVCAVVANTKSGHFRPPPATRDTIRRVCSTVLELDRRDVDVFTLELPDTGDGHDRRS</sequence>
<accession>A0A852VDH5</accession>
<name>A0A852VDH5_9ACTN</name>
<keyword evidence="2" id="KW-1185">Reference proteome</keyword>
<dbReference type="EMBL" id="JACCCO010000003">
    <property type="protein sequence ID" value="NYF44431.1"/>
    <property type="molecule type" value="Genomic_DNA"/>
</dbReference>
<evidence type="ECO:0000313" key="1">
    <source>
        <dbReference type="EMBL" id="NYF44431.1"/>
    </source>
</evidence>
<gene>
    <name evidence="1" type="ORF">HDA43_006658</name>
</gene>
<evidence type="ECO:0000313" key="2">
    <source>
        <dbReference type="Proteomes" id="UP000576393"/>
    </source>
</evidence>
<organism evidence="1 2">
    <name type="scientific">Streptosporangium sandarakinum</name>
    <dbReference type="NCBI Taxonomy" id="1260955"/>
    <lineage>
        <taxon>Bacteria</taxon>
        <taxon>Bacillati</taxon>
        <taxon>Actinomycetota</taxon>
        <taxon>Actinomycetes</taxon>
        <taxon>Streptosporangiales</taxon>
        <taxon>Streptosporangiaceae</taxon>
        <taxon>Streptosporangium</taxon>
    </lineage>
</organism>
<reference evidence="1 2" key="1">
    <citation type="submission" date="2020-07" db="EMBL/GenBank/DDBJ databases">
        <title>Sequencing the genomes of 1000 actinobacteria strains.</title>
        <authorList>
            <person name="Klenk H.-P."/>
        </authorList>
    </citation>
    <scope>NUCLEOTIDE SEQUENCE [LARGE SCALE GENOMIC DNA]</scope>
    <source>
        <strain evidence="1 2">DSM 45763</strain>
    </source>
</reference>
<comment type="caution">
    <text evidence="1">The sequence shown here is derived from an EMBL/GenBank/DDBJ whole genome shotgun (WGS) entry which is preliminary data.</text>
</comment>
<proteinExistence type="predicted"/>
<protein>
    <submittedName>
        <fullName evidence="1">Uncharacterized protein</fullName>
    </submittedName>
</protein>
<dbReference type="Proteomes" id="UP000576393">
    <property type="component" value="Unassembled WGS sequence"/>
</dbReference>